<dbReference type="InterPro" id="IPR050282">
    <property type="entry name" value="Cycloisomerase_2"/>
</dbReference>
<dbReference type="PANTHER" id="PTHR30344">
    <property type="entry name" value="6-PHOSPHOGLUCONOLACTONASE-RELATED"/>
    <property type="match status" value="1"/>
</dbReference>
<name>A0ABR7SPU7_9ACTN</name>
<evidence type="ECO:0000256" key="2">
    <source>
        <dbReference type="SAM" id="MobiDB-lite"/>
    </source>
</evidence>
<dbReference type="PANTHER" id="PTHR30344:SF1">
    <property type="entry name" value="6-PHOSPHOGLUCONOLACTONASE"/>
    <property type="match status" value="1"/>
</dbReference>
<evidence type="ECO:0000256" key="1">
    <source>
        <dbReference type="ARBA" id="ARBA00005564"/>
    </source>
</evidence>
<evidence type="ECO:0000313" key="3">
    <source>
        <dbReference type="EMBL" id="MBC9717510.1"/>
    </source>
</evidence>
<comment type="similarity">
    <text evidence="1">Belongs to the cycloisomerase 2 family.</text>
</comment>
<dbReference type="InterPro" id="IPR019405">
    <property type="entry name" value="Lactonase_7-beta_prop"/>
</dbReference>
<reference evidence="3 4" key="1">
    <citation type="submission" date="2020-08" db="EMBL/GenBank/DDBJ databases">
        <title>Genemic of Streptomyces polyaspartic.</title>
        <authorList>
            <person name="Liu W."/>
        </authorList>
    </citation>
    <scope>NUCLEOTIDE SEQUENCE [LARGE SCALE GENOMIC DNA]</scope>
    <source>
        <strain evidence="3 4">TRM66268-LWL</strain>
    </source>
</reference>
<keyword evidence="4" id="KW-1185">Reference proteome</keyword>
<comment type="caution">
    <text evidence="3">The sequence shown here is derived from an EMBL/GenBank/DDBJ whole genome shotgun (WGS) entry which is preliminary data.</text>
</comment>
<dbReference type="Proteomes" id="UP000642284">
    <property type="component" value="Unassembled WGS sequence"/>
</dbReference>
<dbReference type="Gene3D" id="2.130.10.10">
    <property type="entry name" value="YVTN repeat-like/Quinoprotein amine dehydrogenase"/>
    <property type="match status" value="1"/>
</dbReference>
<evidence type="ECO:0000313" key="4">
    <source>
        <dbReference type="Proteomes" id="UP000642284"/>
    </source>
</evidence>
<dbReference type="Pfam" id="PF10282">
    <property type="entry name" value="Lactonase"/>
    <property type="match status" value="1"/>
</dbReference>
<organism evidence="3 4">
    <name type="scientific">Streptomyces polyasparticus</name>
    <dbReference type="NCBI Taxonomy" id="2767826"/>
    <lineage>
        <taxon>Bacteria</taxon>
        <taxon>Bacillati</taxon>
        <taxon>Actinomycetota</taxon>
        <taxon>Actinomycetes</taxon>
        <taxon>Kitasatosporales</taxon>
        <taxon>Streptomycetaceae</taxon>
        <taxon>Streptomyces</taxon>
    </lineage>
</organism>
<sequence length="358" mass="36441">MPRTGALWSRPAATVAPDSRRTEGGTVAGARAYIGSFTSAGGDGVTVAAVDPATGALSVLTTTDALADPSYLALADGQLYAVSETPEAGAVGVFDVTEDVPRLLGARPVEGSGPTHLTVTAGHVLTANYGSGSVSALPLGEGAASVLSHAGSGPVAGRQEGPHAHQVVADPSGRWMLSVDLGTDSVRICTLDGGALTVRREAALRAGSGPRHLAFHPSGGFVYVLNELDPTLTVCSWDADAGVLTPLREVPVLAEEPKGDAYPSAIVASPDGRFLWTATRGEDVISTFALDGGEPVLVAVTDCGGHWPRDLAVHPSGQFLYAANERSGDVTWFRVRAADGTPERGGSVAAPAASCVVF</sequence>
<dbReference type="InterPro" id="IPR015943">
    <property type="entry name" value="WD40/YVTN_repeat-like_dom_sf"/>
</dbReference>
<proteinExistence type="inferred from homology"/>
<dbReference type="EMBL" id="JACTVJ010000019">
    <property type="protein sequence ID" value="MBC9717510.1"/>
    <property type="molecule type" value="Genomic_DNA"/>
</dbReference>
<feature type="region of interest" description="Disordered" evidence="2">
    <location>
        <begin position="1"/>
        <end position="23"/>
    </location>
</feature>
<dbReference type="InterPro" id="IPR011048">
    <property type="entry name" value="Haem_d1_sf"/>
</dbReference>
<gene>
    <name evidence="3" type="ORF">H9Y04_33770</name>
</gene>
<protein>
    <submittedName>
        <fullName evidence="3">Lactonase family protein</fullName>
    </submittedName>
</protein>
<accession>A0ABR7SPU7</accession>
<dbReference type="SUPFAM" id="SSF51004">
    <property type="entry name" value="C-terminal (heme d1) domain of cytochrome cd1-nitrite reductase"/>
    <property type="match status" value="1"/>
</dbReference>